<gene>
    <name evidence="3" type="ORF">Amac_019100</name>
</gene>
<reference evidence="3 4" key="1">
    <citation type="submission" date="2019-10" db="EMBL/GenBank/DDBJ databases">
        <title>Whole genome shotgun sequence of Acrocarpospora macrocephala NBRC 16266.</title>
        <authorList>
            <person name="Ichikawa N."/>
            <person name="Kimura A."/>
            <person name="Kitahashi Y."/>
            <person name="Komaki H."/>
            <person name="Oguchi A."/>
        </authorList>
    </citation>
    <scope>NUCLEOTIDE SEQUENCE [LARGE SCALE GENOMIC DNA]</scope>
    <source>
        <strain evidence="3 4">NBRC 16266</strain>
    </source>
</reference>
<feature type="compositionally biased region" description="Polar residues" evidence="2">
    <location>
        <begin position="368"/>
        <end position="380"/>
    </location>
</feature>
<dbReference type="Pfam" id="PF02515">
    <property type="entry name" value="CoA_transf_3"/>
    <property type="match status" value="1"/>
</dbReference>
<evidence type="ECO:0000313" key="4">
    <source>
        <dbReference type="Proteomes" id="UP000331127"/>
    </source>
</evidence>
<dbReference type="EMBL" id="BLAE01000010">
    <property type="protein sequence ID" value="GES08314.1"/>
    <property type="molecule type" value="Genomic_DNA"/>
</dbReference>
<feature type="region of interest" description="Disordered" evidence="2">
    <location>
        <begin position="352"/>
        <end position="380"/>
    </location>
</feature>
<dbReference type="Proteomes" id="UP000331127">
    <property type="component" value="Unassembled WGS sequence"/>
</dbReference>
<name>A0A5M3WH64_9ACTN</name>
<evidence type="ECO:0000313" key="3">
    <source>
        <dbReference type="EMBL" id="GES08314.1"/>
    </source>
</evidence>
<dbReference type="SUPFAM" id="SSF89796">
    <property type="entry name" value="CoA-transferase family III (CaiB/BaiF)"/>
    <property type="match status" value="1"/>
</dbReference>
<sequence>MLGRGLPIDCASMFLADVGADVVMVEDPGSGPAIDEVDPVIDGLGYQRLAFCRNKRSVALRASDAAELEVIHRLLDWADVVLYDSANPIGRNLAGVLRRLATHRPELITCDGSTWGSFGERAGWAGNDLMLQASAGCMDLTGEADDPPTRAGASIFDFVSGTYVAIAVLAAIFRRQTAGAGQRIEVAGYDTAVTLLSNMASAYFATGEHRSRLGTGHISIFPYNAFRTSDGEIVIAIFTQAFWSKFCVGIGRPDLLENPRYKTIPDRMRAKDELSAILDALFLQRTTDEWSAILQEADVPYGPVLPVGRALSLDQTTHRGMTPTMAGLSRPVRMIGSPLRFLLSDGSTYHPAARRAPRVGEHDPASILSPSDAQPESSGQ</sequence>
<dbReference type="Gene3D" id="3.30.1540.10">
    <property type="entry name" value="formyl-coa transferase, domain 3"/>
    <property type="match status" value="1"/>
</dbReference>
<evidence type="ECO:0000256" key="2">
    <source>
        <dbReference type="SAM" id="MobiDB-lite"/>
    </source>
</evidence>
<proteinExistence type="predicted"/>
<dbReference type="InterPro" id="IPR023606">
    <property type="entry name" value="CoA-Trfase_III_dom_1_sf"/>
</dbReference>
<dbReference type="InterPro" id="IPR044855">
    <property type="entry name" value="CoA-Trfase_III_dom3_sf"/>
</dbReference>
<dbReference type="InterPro" id="IPR050483">
    <property type="entry name" value="CoA-transferase_III_domain"/>
</dbReference>
<dbReference type="PANTHER" id="PTHR48207:SF3">
    <property type="entry name" value="SUCCINATE--HYDROXYMETHYLGLUTARATE COA-TRANSFERASE"/>
    <property type="match status" value="1"/>
</dbReference>
<protein>
    <submittedName>
        <fullName evidence="3">CoA transferase</fullName>
    </submittedName>
</protein>
<dbReference type="PANTHER" id="PTHR48207">
    <property type="entry name" value="SUCCINATE--HYDROXYMETHYLGLUTARATE COA-TRANSFERASE"/>
    <property type="match status" value="1"/>
</dbReference>
<dbReference type="InterPro" id="IPR003673">
    <property type="entry name" value="CoA-Trfase_fam_III"/>
</dbReference>
<keyword evidence="4" id="KW-1185">Reference proteome</keyword>
<dbReference type="GO" id="GO:0008410">
    <property type="term" value="F:CoA-transferase activity"/>
    <property type="evidence" value="ECO:0007669"/>
    <property type="project" value="TreeGrafter"/>
</dbReference>
<dbReference type="AlphaFoldDB" id="A0A5M3WH64"/>
<evidence type="ECO:0000256" key="1">
    <source>
        <dbReference type="ARBA" id="ARBA00022679"/>
    </source>
</evidence>
<keyword evidence="1 3" id="KW-0808">Transferase</keyword>
<accession>A0A5M3WH64</accession>
<dbReference type="Gene3D" id="3.40.50.10540">
    <property type="entry name" value="Crotonobetainyl-coa:carnitine coa-transferase, domain 1"/>
    <property type="match status" value="1"/>
</dbReference>
<organism evidence="3 4">
    <name type="scientific">Acrocarpospora macrocephala</name>
    <dbReference type="NCBI Taxonomy" id="150177"/>
    <lineage>
        <taxon>Bacteria</taxon>
        <taxon>Bacillati</taxon>
        <taxon>Actinomycetota</taxon>
        <taxon>Actinomycetes</taxon>
        <taxon>Streptosporangiales</taxon>
        <taxon>Streptosporangiaceae</taxon>
        <taxon>Acrocarpospora</taxon>
    </lineage>
</organism>
<comment type="caution">
    <text evidence="3">The sequence shown here is derived from an EMBL/GenBank/DDBJ whole genome shotgun (WGS) entry which is preliminary data.</text>
</comment>